<proteinExistence type="predicted"/>
<comment type="caution">
    <text evidence="1">The sequence shown here is derived from an EMBL/GenBank/DDBJ whole genome shotgun (WGS) entry which is preliminary data.</text>
</comment>
<reference evidence="1 2" key="1">
    <citation type="submission" date="2023-07" db="EMBL/GenBank/DDBJ databases">
        <title>Genomic Encyclopedia of Type Strains, Phase IV (KMG-IV): sequencing the most valuable type-strain genomes for metagenomic binning, comparative biology and taxonomic classification.</title>
        <authorList>
            <person name="Goeker M."/>
        </authorList>
    </citation>
    <scope>NUCLEOTIDE SEQUENCE [LARGE SCALE GENOMIC DNA]</scope>
    <source>
        <strain evidence="1 2">DSM 19922</strain>
    </source>
</reference>
<dbReference type="Proteomes" id="UP001244552">
    <property type="component" value="Unassembled WGS sequence"/>
</dbReference>
<sequence>MPLDPDAPPMPAEDPSAALRAALGRLRQATQERRPDELGEAVEAVRRLDPDHPHMHLAHGLLLRSLGRPHDAVAPTIRGYERLINLRGDPAAANRLDALLQAMRQDGNGHVMMRPAALVSKNAAVLRLFVQLACDGGHFQDADEAARRLRELTGQAWRDAEDAIAIGMGVTTVFTPPPDVAVTLPAGLEPGTLHHSLVVPGLIVQAARTIGLDASAGPLLAALDAFGIFSDASAHDCLNQLLRHGADACALRFYDAAEPRLSLQKRVEMLDDAIGSAILRGKPAAFNGYQQRFAKATGCRTGGLTRLASHVGVNSRKAPGWSPILDEFYRIAATQAAAQATSRSRTASGAGAPPFRIRQLAEARPVQPQSADGKIDVFLKCVKRPFDIQPFVSFWMECFGRSDRYRIRLLDDTGLDLKQAFPQHAIHDSRSLRAGRNLAQEMIGEARRPLNMLGWESIANLTPFMLSDSEWFWNIDADDIAPMLDLQSGPDLVRSKLEEVEVFSRRSGVMAMSYDLWASVHYLLNHSYHWTFGISLCRKDPPLLDRLLTSFAGVDLPIFRINIDHLFSRLSDGSLAQGAYADLFASFVFNGVRVLQLDPQGNRIHHGGGGLSKRLSFHEDDRLYVQQRLHGKTLIV</sequence>
<name>A0ABU0MD56_9PROT</name>
<gene>
    <name evidence="1" type="ORF">QO018_000203</name>
</gene>
<accession>A0ABU0MD56</accession>
<protein>
    <submittedName>
        <fullName evidence="1">Uncharacterized protein</fullName>
    </submittedName>
</protein>
<dbReference type="EMBL" id="JAUSVU010000001">
    <property type="protein sequence ID" value="MDQ0531371.1"/>
    <property type="molecule type" value="Genomic_DNA"/>
</dbReference>
<keyword evidence="2" id="KW-1185">Reference proteome</keyword>
<evidence type="ECO:0000313" key="2">
    <source>
        <dbReference type="Proteomes" id="UP001244552"/>
    </source>
</evidence>
<evidence type="ECO:0000313" key="1">
    <source>
        <dbReference type="EMBL" id="MDQ0531371.1"/>
    </source>
</evidence>
<organism evidence="1 2">
    <name type="scientific">Azospirillum picis</name>
    <dbReference type="NCBI Taxonomy" id="488438"/>
    <lineage>
        <taxon>Bacteria</taxon>
        <taxon>Pseudomonadati</taxon>
        <taxon>Pseudomonadota</taxon>
        <taxon>Alphaproteobacteria</taxon>
        <taxon>Rhodospirillales</taxon>
        <taxon>Azospirillaceae</taxon>
        <taxon>Azospirillum</taxon>
    </lineage>
</organism>
<dbReference type="RefSeq" id="WP_209977976.1">
    <property type="nucleotide sequence ID" value="NZ_JAGINO010000001.1"/>
</dbReference>